<evidence type="ECO:0000313" key="5">
    <source>
        <dbReference type="EMBL" id="QCE02584.1"/>
    </source>
</evidence>
<keyword evidence="6" id="KW-1185">Reference proteome</keyword>
<dbReference type="InterPro" id="IPR029058">
    <property type="entry name" value="AB_hydrolase_fold"/>
</dbReference>
<dbReference type="GO" id="GO:0008970">
    <property type="term" value="F:phospholipase A1 activity"/>
    <property type="evidence" value="ECO:0007669"/>
    <property type="project" value="InterPro"/>
</dbReference>
<evidence type="ECO:0000256" key="2">
    <source>
        <dbReference type="SAM" id="MobiDB-lite"/>
    </source>
</evidence>
<evidence type="ECO:0000313" key="6">
    <source>
        <dbReference type="Proteomes" id="UP000501690"/>
    </source>
</evidence>
<dbReference type="SUPFAM" id="SSF53474">
    <property type="entry name" value="alpha/beta-Hydrolases"/>
    <property type="match status" value="1"/>
</dbReference>
<feature type="compositionally biased region" description="Basic and acidic residues" evidence="2">
    <location>
        <begin position="309"/>
        <end position="324"/>
    </location>
</feature>
<keyword evidence="1 4" id="KW-0378">Hydrolase</keyword>
<dbReference type="PANTHER" id="PTHR46483">
    <property type="entry name" value="PHOSPHOLIPASE A1 PLIP2, CHLOROPLASTIC"/>
    <property type="match status" value="1"/>
</dbReference>
<evidence type="ECO:0000313" key="4">
    <source>
        <dbReference type="EMBL" id="QCE02583.1"/>
    </source>
</evidence>
<accession>A0A4D6MMH6</accession>
<name>A0A4D6MMH6_VIGUN</name>
<dbReference type="CDD" id="cd00519">
    <property type="entry name" value="Lipase_3"/>
    <property type="match status" value="1"/>
</dbReference>
<evidence type="ECO:0000256" key="1">
    <source>
        <dbReference type="ARBA" id="ARBA00022801"/>
    </source>
</evidence>
<dbReference type="Gene3D" id="3.40.50.1820">
    <property type="entry name" value="alpha/beta hydrolase"/>
    <property type="match status" value="1"/>
</dbReference>
<dbReference type="Proteomes" id="UP000501690">
    <property type="component" value="Linkage Group LG8"/>
</dbReference>
<dbReference type="EMBL" id="CP039352">
    <property type="protein sequence ID" value="QCE02583.1"/>
    <property type="molecule type" value="Genomic_DNA"/>
</dbReference>
<proteinExistence type="predicted"/>
<dbReference type="InterPro" id="IPR043367">
    <property type="entry name" value="PLIP1/2/3"/>
</dbReference>
<dbReference type="InterPro" id="IPR002921">
    <property type="entry name" value="Fungal_lipase-type"/>
</dbReference>
<organism evidence="4 6">
    <name type="scientific">Vigna unguiculata</name>
    <name type="common">Cowpea</name>
    <dbReference type="NCBI Taxonomy" id="3917"/>
    <lineage>
        <taxon>Eukaryota</taxon>
        <taxon>Viridiplantae</taxon>
        <taxon>Streptophyta</taxon>
        <taxon>Embryophyta</taxon>
        <taxon>Tracheophyta</taxon>
        <taxon>Spermatophyta</taxon>
        <taxon>Magnoliopsida</taxon>
        <taxon>eudicotyledons</taxon>
        <taxon>Gunneridae</taxon>
        <taxon>Pentapetalae</taxon>
        <taxon>rosids</taxon>
        <taxon>fabids</taxon>
        <taxon>Fabales</taxon>
        <taxon>Fabaceae</taxon>
        <taxon>Papilionoideae</taxon>
        <taxon>50 kb inversion clade</taxon>
        <taxon>NPAAA clade</taxon>
        <taxon>indigoferoid/millettioid clade</taxon>
        <taxon>Phaseoleae</taxon>
        <taxon>Vigna</taxon>
    </lineage>
</organism>
<feature type="domain" description="Fungal lipase-type" evidence="3">
    <location>
        <begin position="381"/>
        <end position="518"/>
    </location>
</feature>
<dbReference type="GO" id="GO:0006629">
    <property type="term" value="P:lipid metabolic process"/>
    <property type="evidence" value="ECO:0007669"/>
    <property type="project" value="InterPro"/>
</dbReference>
<gene>
    <name evidence="4" type="ORF">DEO72_LG8g598</name>
    <name evidence="5" type="ORF">DEO72_LG8g599</name>
</gene>
<dbReference type="AlphaFoldDB" id="A0A4D6MMH6"/>
<protein>
    <submittedName>
        <fullName evidence="4">Alpha/Beta hydrolase fold</fullName>
    </submittedName>
</protein>
<feature type="region of interest" description="Disordered" evidence="2">
    <location>
        <begin position="303"/>
        <end position="331"/>
    </location>
</feature>
<reference evidence="4 6" key="1">
    <citation type="submission" date="2019-04" db="EMBL/GenBank/DDBJ databases">
        <title>An improved genome assembly and genetic linkage map for asparagus bean, Vigna unguiculata ssp. sesquipedialis.</title>
        <authorList>
            <person name="Xia Q."/>
            <person name="Zhang R."/>
            <person name="Dong Y."/>
        </authorList>
    </citation>
    <scope>NUCLEOTIDE SEQUENCE [LARGE SCALE GENOMIC DNA]</scope>
    <source>
        <tissue evidence="4">Leaf</tissue>
    </source>
</reference>
<dbReference type="PANTHER" id="PTHR46483:SF1">
    <property type="entry name" value="PHOSPHOLIPASE A1 PLIP1, CHLOROPLASTIC"/>
    <property type="match status" value="1"/>
</dbReference>
<sequence>MDITTEKKVFLHSLFSNKGLCNHSPITRSHSSNLLCCSSNNFRAASMQPKHKDMNSIVVFPLQLSVSILPNQLRSFFFGPEKKREMKMGQKGINFKENTVESTEEETIHRSNWVQKLRGIKTYWRGKGPKENMDSDTVSEHDNECDCDAEDTVCVAGDEEGNGKEEDGEEVTFYRDSFSKFLVPVPWSDTKLFSKLVFLCHMAYVIPQIKAKDLGRYYGLQFVTSSLKKKKKRKGDVTEIKAKLDQDSICVPMDNASVASENGSEKGDDCEQQKHQMKLIAYDITASAASYVQSRAKDLLSLASKPKQHSGDEDFNGRKDSPHEEADETPQVDKFKCGVNVAALTMTVVAAAGSAMNLQMLRSSSCEWFVCDDPKTHTRCFAIQGSYSVASWQANLSFEPTTFEDTDVLVHSGIYEAAKGIYEQFMPEIMEHLQRHGESAKLQFTGHSLGGSLSVLVYLMLLTRKVVSPSTLEPVVTFGSPFVLCGGQKLLNELGLDDSFVHCVMMHRDIVPRIFSCSFPNHVITVLKRLKGSFVSHPCLIEKKLLYSPLGKMFILQPDEKTSPSHPLLPSGSGFYVVDSSRCGYSPIVLRTFLNQPHPIETLSNPKAYGSDGTVLRDHDCNNYLIAVNGVLAQNSKIVVRTRRSRKQPKIFKRKMRK</sequence>
<evidence type="ECO:0000259" key="3">
    <source>
        <dbReference type="Pfam" id="PF01764"/>
    </source>
</evidence>
<dbReference type="Pfam" id="PF01764">
    <property type="entry name" value="Lipase_3"/>
    <property type="match status" value="1"/>
</dbReference>
<dbReference type="EMBL" id="CP039352">
    <property type="protein sequence ID" value="QCE02584.1"/>
    <property type="molecule type" value="Genomic_DNA"/>
</dbReference>